<dbReference type="InterPro" id="IPR007435">
    <property type="entry name" value="DUF484"/>
</dbReference>
<dbReference type="InterPro" id="IPR029016">
    <property type="entry name" value="GAF-like_dom_sf"/>
</dbReference>
<proteinExistence type="predicted"/>
<dbReference type="eggNOG" id="COG3159">
    <property type="taxonomic scope" value="Bacteria"/>
</dbReference>
<dbReference type="PANTHER" id="PTHR38765">
    <property type="entry name" value="DUF484 DOMAIN-CONTAINING PROTEIN"/>
    <property type="match status" value="1"/>
</dbReference>
<organism evidence="2 3">
    <name type="scientific">Vibrio ezurae NBRC 102218</name>
    <dbReference type="NCBI Taxonomy" id="1219080"/>
    <lineage>
        <taxon>Bacteria</taxon>
        <taxon>Pseudomonadati</taxon>
        <taxon>Pseudomonadota</taxon>
        <taxon>Gammaproteobacteria</taxon>
        <taxon>Vibrionales</taxon>
        <taxon>Vibrionaceae</taxon>
        <taxon>Vibrio</taxon>
    </lineage>
</organism>
<evidence type="ECO:0008006" key="4">
    <source>
        <dbReference type="Google" id="ProtNLM"/>
    </source>
</evidence>
<keyword evidence="3" id="KW-1185">Reference proteome</keyword>
<dbReference type="Gene3D" id="3.30.450.40">
    <property type="match status" value="1"/>
</dbReference>
<evidence type="ECO:0000256" key="1">
    <source>
        <dbReference type="SAM" id="Coils"/>
    </source>
</evidence>
<dbReference type="Proteomes" id="UP000016562">
    <property type="component" value="Unassembled WGS sequence"/>
</dbReference>
<dbReference type="Pfam" id="PF04340">
    <property type="entry name" value="DUF484"/>
    <property type="match status" value="1"/>
</dbReference>
<sequence>MDSTAKELCTALDIEQYLLDNPDFFAGREHLIDSMSVPHHREGAVSLFELKLGRQREQIQSLEKQKNELMTLASHNDRIFRHFMQLEKRILLAKSGEQVICALEQKAQELELKVVVGVVEHVSSQLQLDQEDWLKFKTQNLVERDAYLGRLKRSDRELIFTQGTPVSELGSYAVLSFEHPNVEGFLCFCSEDGGRYQPSQDTLYLSHLAMVVAHQLNHLQWQKVQTLHVHPHP</sequence>
<accession>U3AKJ4</accession>
<reference evidence="2 3" key="1">
    <citation type="submission" date="2013-09" db="EMBL/GenBank/DDBJ databases">
        <title>Whole genome shotgun sequence of Vibrio ezurae NBRC 102218.</title>
        <authorList>
            <person name="Yoshida I."/>
            <person name="Hosoyama A."/>
            <person name="Numata M."/>
            <person name="Hashimoto M."/>
            <person name="Hosoyama Y."/>
            <person name="Tsuchikane K."/>
            <person name="Noguchi M."/>
            <person name="Hirakata S."/>
            <person name="Ichikawa N."/>
            <person name="Ohji S."/>
            <person name="Yamazoe A."/>
            <person name="Fujita N."/>
        </authorList>
    </citation>
    <scope>NUCLEOTIDE SEQUENCE [LARGE SCALE GENOMIC DNA]</scope>
    <source>
        <strain evidence="2 3">NBRC 102218</strain>
    </source>
</reference>
<dbReference type="OrthoDB" id="8525200at2"/>
<evidence type="ECO:0000313" key="3">
    <source>
        <dbReference type="Proteomes" id="UP000016562"/>
    </source>
</evidence>
<dbReference type="EMBL" id="BATM01000037">
    <property type="protein sequence ID" value="GAD80446.1"/>
    <property type="molecule type" value="Genomic_DNA"/>
</dbReference>
<feature type="coiled-coil region" evidence="1">
    <location>
        <begin position="45"/>
        <end position="72"/>
    </location>
</feature>
<dbReference type="RefSeq" id="WP_021714154.1">
    <property type="nucleotide sequence ID" value="NZ_BATM01000037.1"/>
</dbReference>
<dbReference type="PANTHER" id="PTHR38765:SF1">
    <property type="entry name" value="DUF484 DOMAIN-CONTAINING PROTEIN"/>
    <property type="match status" value="1"/>
</dbReference>
<evidence type="ECO:0000313" key="2">
    <source>
        <dbReference type="EMBL" id="GAD80446.1"/>
    </source>
</evidence>
<protein>
    <recommendedName>
        <fullName evidence="4">DUF484 family protein</fullName>
    </recommendedName>
</protein>
<name>U3AKJ4_9VIBR</name>
<keyword evidence="1" id="KW-0175">Coiled coil</keyword>
<dbReference type="AlphaFoldDB" id="U3AKJ4"/>
<dbReference type="STRING" id="1219080.VEZ01S_37_00110"/>
<comment type="caution">
    <text evidence="2">The sequence shown here is derived from an EMBL/GenBank/DDBJ whole genome shotgun (WGS) entry which is preliminary data.</text>
</comment>
<gene>
    <name evidence="2" type="ORF">VEZ01S_37_00110</name>
</gene>